<dbReference type="Pfam" id="PF01048">
    <property type="entry name" value="PNP_UDP_1"/>
    <property type="match status" value="1"/>
</dbReference>
<dbReference type="CDD" id="cd17767">
    <property type="entry name" value="UP_EcUdp-like"/>
    <property type="match status" value="1"/>
</dbReference>
<dbReference type="GO" id="GO:0009116">
    <property type="term" value="P:nucleoside metabolic process"/>
    <property type="evidence" value="ECO:0007669"/>
    <property type="project" value="InterPro"/>
</dbReference>
<dbReference type="PANTHER" id="PTHR43691:SF11">
    <property type="entry name" value="FI09636P-RELATED"/>
    <property type="match status" value="1"/>
</dbReference>
<name>A0AB39BF11_9MICO</name>
<accession>A0AB39BF11</accession>
<reference evidence="5" key="1">
    <citation type="submission" date="2024-05" db="EMBL/GenBank/DDBJ databases">
        <title>Herbiconiux sp. A18JL235.</title>
        <authorList>
            <person name="Zhang G."/>
        </authorList>
    </citation>
    <scope>NUCLEOTIDE SEQUENCE</scope>
    <source>
        <strain evidence="5">A18JL235</strain>
    </source>
</reference>
<dbReference type="GO" id="GO:0005829">
    <property type="term" value="C:cytosol"/>
    <property type="evidence" value="ECO:0007669"/>
    <property type="project" value="TreeGrafter"/>
</dbReference>
<evidence type="ECO:0000313" key="5">
    <source>
        <dbReference type="EMBL" id="XDI04622.1"/>
    </source>
</evidence>
<evidence type="ECO:0000256" key="1">
    <source>
        <dbReference type="ARBA" id="ARBA00011888"/>
    </source>
</evidence>
<comment type="catalytic activity">
    <reaction evidence="3">
        <text>uridine + phosphate = alpha-D-ribose 1-phosphate + uracil</text>
        <dbReference type="Rhea" id="RHEA:24388"/>
        <dbReference type="ChEBI" id="CHEBI:16704"/>
        <dbReference type="ChEBI" id="CHEBI:17568"/>
        <dbReference type="ChEBI" id="CHEBI:43474"/>
        <dbReference type="ChEBI" id="CHEBI:57720"/>
        <dbReference type="EC" id="2.4.2.3"/>
    </reaction>
</comment>
<dbReference type="PANTHER" id="PTHR43691">
    <property type="entry name" value="URIDINE PHOSPHORYLASE"/>
    <property type="match status" value="1"/>
</dbReference>
<evidence type="ECO:0000256" key="2">
    <source>
        <dbReference type="ARBA" id="ARBA00021980"/>
    </source>
</evidence>
<dbReference type="RefSeq" id="WP_368497027.1">
    <property type="nucleotide sequence ID" value="NZ_CP162511.1"/>
</dbReference>
<proteinExistence type="predicted"/>
<dbReference type="EMBL" id="CP162511">
    <property type="protein sequence ID" value="XDI04622.1"/>
    <property type="molecule type" value="Genomic_DNA"/>
</dbReference>
<evidence type="ECO:0000256" key="3">
    <source>
        <dbReference type="ARBA" id="ARBA00048447"/>
    </source>
</evidence>
<organism evidence="5">
    <name type="scientific">Herbiconiux sp. A18JL235</name>
    <dbReference type="NCBI Taxonomy" id="3152363"/>
    <lineage>
        <taxon>Bacteria</taxon>
        <taxon>Bacillati</taxon>
        <taxon>Actinomycetota</taxon>
        <taxon>Actinomycetes</taxon>
        <taxon>Micrococcales</taxon>
        <taxon>Microbacteriaceae</taxon>
        <taxon>Herbiconiux</taxon>
    </lineage>
</organism>
<sequence>MTDTWNPSRLYDDYRYASHVPRRGLLVEGRPALSQFDPAKVARYVLLTVRDPLCAYDDDPAAQLARRLDDAEQIGRSGMFTTWSGSHHGVPVTVVSGGSGSPEAELIMHELLEFTEADTFIRVGGSGGYHPKVEPGDVVISSGVVRDEGMTQAYIPASYPAVASFEVVVAMARAADRLGRPYHVGVTRSSDSDFCGVGRPSVGGYFQPWHTDILETWARAGVLNGDRESAAVVTLAALFGKRGGSVCSVADNVIAGRPFVAGAGHASGMDIALEGVLELAALDAEKDAGRGILKSVRNTGMIDS</sequence>
<dbReference type="EC" id="2.4.2.3" evidence="1"/>
<dbReference type="AlphaFoldDB" id="A0AB39BF11"/>
<feature type="domain" description="Nucleoside phosphorylase" evidence="4">
    <location>
        <begin position="60"/>
        <end position="252"/>
    </location>
</feature>
<dbReference type="InterPro" id="IPR035994">
    <property type="entry name" value="Nucleoside_phosphorylase_sf"/>
</dbReference>
<gene>
    <name evidence="5" type="ORF">ABFY20_14950</name>
</gene>
<dbReference type="InterPro" id="IPR000845">
    <property type="entry name" value="Nucleoside_phosphorylase_d"/>
</dbReference>
<dbReference type="Gene3D" id="3.40.50.1580">
    <property type="entry name" value="Nucleoside phosphorylase domain"/>
    <property type="match status" value="1"/>
</dbReference>
<evidence type="ECO:0000259" key="4">
    <source>
        <dbReference type="Pfam" id="PF01048"/>
    </source>
</evidence>
<dbReference type="GO" id="GO:0004850">
    <property type="term" value="F:uridine phosphorylase activity"/>
    <property type="evidence" value="ECO:0007669"/>
    <property type="project" value="UniProtKB-EC"/>
</dbReference>
<dbReference type="SUPFAM" id="SSF53167">
    <property type="entry name" value="Purine and uridine phosphorylases"/>
    <property type="match status" value="1"/>
</dbReference>
<protein>
    <recommendedName>
        <fullName evidence="2">Uridine phosphorylase</fullName>
        <ecNumber evidence="1">2.4.2.3</ecNumber>
    </recommendedName>
</protein>